<dbReference type="InterPro" id="IPR036412">
    <property type="entry name" value="HAD-like_sf"/>
</dbReference>
<organism evidence="1 2">
    <name type="scientific">Arthrobacter cryoconiti</name>
    <dbReference type="NCBI Taxonomy" id="748907"/>
    <lineage>
        <taxon>Bacteria</taxon>
        <taxon>Bacillati</taxon>
        <taxon>Actinomycetota</taxon>
        <taxon>Actinomycetes</taxon>
        <taxon>Micrococcales</taxon>
        <taxon>Micrococcaceae</taxon>
        <taxon>Arthrobacter</taxon>
    </lineage>
</organism>
<dbReference type="Proteomes" id="UP001595773">
    <property type="component" value="Unassembled WGS sequence"/>
</dbReference>
<keyword evidence="1" id="KW-0378">Hydrolase</keyword>
<gene>
    <name evidence="1" type="ORF">ACFOW9_03350</name>
</gene>
<evidence type="ECO:0000313" key="1">
    <source>
        <dbReference type="EMBL" id="MFC4264631.1"/>
    </source>
</evidence>
<dbReference type="SUPFAM" id="SSF56784">
    <property type="entry name" value="HAD-like"/>
    <property type="match status" value="1"/>
</dbReference>
<reference evidence="2" key="1">
    <citation type="journal article" date="2019" name="Int. J. Syst. Evol. Microbiol.">
        <title>The Global Catalogue of Microorganisms (GCM) 10K type strain sequencing project: providing services to taxonomists for standard genome sequencing and annotation.</title>
        <authorList>
            <consortium name="The Broad Institute Genomics Platform"/>
            <consortium name="The Broad Institute Genome Sequencing Center for Infectious Disease"/>
            <person name="Wu L."/>
            <person name="Ma J."/>
        </authorList>
    </citation>
    <scope>NUCLEOTIDE SEQUENCE [LARGE SCALE GENOMIC DNA]</scope>
    <source>
        <strain evidence="2">CGMCC 1.10698</strain>
    </source>
</reference>
<dbReference type="EMBL" id="JBHSCQ010000005">
    <property type="protein sequence ID" value="MFC4264631.1"/>
    <property type="molecule type" value="Genomic_DNA"/>
</dbReference>
<proteinExistence type="predicted"/>
<keyword evidence="2" id="KW-1185">Reference proteome</keyword>
<name>A0ABV8QWP4_9MICC</name>
<dbReference type="Gene3D" id="3.40.50.1000">
    <property type="entry name" value="HAD superfamily/HAD-like"/>
    <property type="match status" value="2"/>
</dbReference>
<dbReference type="InterPro" id="IPR024197">
    <property type="entry name" value="TPP-like"/>
</dbReference>
<dbReference type="RefSeq" id="WP_230066257.1">
    <property type="nucleotide sequence ID" value="NZ_BAABLL010000019.1"/>
</dbReference>
<sequence length="295" mass="32597">MHEASSPRTVMVACDLDRTLIYSKNALWLEGADKDAPRLVVSEVYKGSPLSYMTGAAEELLRTIMDWAIFVPVTTRTHAQYQRVQLPKTNTQPVTEYAIVANGGVILHQGEPDPQWQKHIAKQIAANCSPLEMIAAHLSKPEFQAWILNVHNATDLFIYAITDRAAIPTEFLTELEILCQGSGWSTSLQGRKLYCVPNPVNKADALAELARRTNADTVLAAGDSLLDQEMLAQADLAFRPLHGELHDACWQAPNLQLTDVRGVLAGEQILQRILAVLQSQLGADRNAARRRADKL</sequence>
<dbReference type="InterPro" id="IPR023214">
    <property type="entry name" value="HAD_sf"/>
</dbReference>
<protein>
    <submittedName>
        <fullName evidence="1">HAD family hydrolase</fullName>
    </submittedName>
</protein>
<evidence type="ECO:0000313" key="2">
    <source>
        <dbReference type="Proteomes" id="UP001595773"/>
    </source>
</evidence>
<accession>A0ABV8QWP4</accession>
<dbReference type="GO" id="GO:0016787">
    <property type="term" value="F:hydrolase activity"/>
    <property type="evidence" value="ECO:0007669"/>
    <property type="project" value="UniProtKB-KW"/>
</dbReference>
<dbReference type="PIRSF" id="PIRSF030802">
    <property type="entry name" value="UCP030802"/>
    <property type="match status" value="1"/>
</dbReference>
<comment type="caution">
    <text evidence="1">The sequence shown here is derived from an EMBL/GenBank/DDBJ whole genome shotgun (WGS) entry which is preliminary data.</text>
</comment>